<reference evidence="2 3" key="1">
    <citation type="journal article" date="2015" name="Genome Announc.">
        <title>Expanding the biotechnology potential of lactobacilli through comparative genomics of 213 strains and associated genera.</title>
        <authorList>
            <person name="Sun Z."/>
            <person name="Harris H.M."/>
            <person name="McCann A."/>
            <person name="Guo C."/>
            <person name="Argimon S."/>
            <person name="Zhang W."/>
            <person name="Yang X."/>
            <person name="Jeffery I.B."/>
            <person name="Cooney J.C."/>
            <person name="Kagawa T.F."/>
            <person name="Liu W."/>
            <person name="Song Y."/>
            <person name="Salvetti E."/>
            <person name="Wrobel A."/>
            <person name="Rasinkangas P."/>
            <person name="Parkhill J."/>
            <person name="Rea M.C."/>
            <person name="O'Sullivan O."/>
            <person name="Ritari J."/>
            <person name="Douillard F.P."/>
            <person name="Paul Ross R."/>
            <person name="Yang R."/>
            <person name="Briner A.E."/>
            <person name="Felis G.E."/>
            <person name="de Vos W.M."/>
            <person name="Barrangou R."/>
            <person name="Klaenhammer T.R."/>
            <person name="Caufield P.W."/>
            <person name="Cui Y."/>
            <person name="Zhang H."/>
            <person name="O'Toole P.W."/>
        </authorList>
    </citation>
    <scope>NUCLEOTIDE SEQUENCE [LARGE SCALE GENOMIC DNA]</scope>
    <source>
        <strain evidence="2 3">DSM 16991</strain>
    </source>
</reference>
<sequence length="360" mass="39971">MAIITVWRQEFSDYRHIHNINATEEQTVRIYMPWPGHSVRFQLTAEFDEVPIHVRAMSVSRGDDMPLPVTVGGRDRFDVLPRLTRWTDWVDLNLAGGEWLTIYIHATNHTIRTLGSVSATNLIDPGQAEADERFFGVNAVQAAVDVDQPVRRLVFFGDSLTNMSRFSAPLARKLVKRGIVTANHGISGNRLLYPGHGLSPWVHSFGEAGIRRIDHLLVTEPPAMLLFMEGLNDLLHPGTESPARELPSAAGLNQGIDAVAAKCADRHVTFIPMTITPFGQSQLSGIEAWSPEKEKIRQAVNDHIRSFPYAIDLASQVASTADSSVLDAVYDRGDHIHFSVPGGREAAKFLYADLRKQKLV</sequence>
<dbReference type="Proteomes" id="UP000050949">
    <property type="component" value="Unassembled WGS sequence"/>
</dbReference>
<gene>
    <name evidence="2" type="ORF">FC91_GL001430</name>
</gene>
<organism evidence="2 3">
    <name type="scientific">Schleiferilactobacillus harbinensis DSM 16991</name>
    <dbReference type="NCBI Taxonomy" id="1122147"/>
    <lineage>
        <taxon>Bacteria</taxon>
        <taxon>Bacillati</taxon>
        <taxon>Bacillota</taxon>
        <taxon>Bacilli</taxon>
        <taxon>Lactobacillales</taxon>
        <taxon>Lactobacillaceae</taxon>
        <taxon>Schleiferilactobacillus</taxon>
    </lineage>
</organism>
<dbReference type="InterPro" id="IPR013830">
    <property type="entry name" value="SGNH_hydro"/>
</dbReference>
<protein>
    <submittedName>
        <fullName evidence="2">GDSL family lipase</fullName>
    </submittedName>
</protein>
<evidence type="ECO:0000259" key="1">
    <source>
        <dbReference type="Pfam" id="PF13472"/>
    </source>
</evidence>
<evidence type="ECO:0000313" key="3">
    <source>
        <dbReference type="Proteomes" id="UP000050949"/>
    </source>
</evidence>
<evidence type="ECO:0000313" key="2">
    <source>
        <dbReference type="EMBL" id="KRM28868.1"/>
    </source>
</evidence>
<feature type="domain" description="SGNH hydrolase-type esterase" evidence="1">
    <location>
        <begin position="155"/>
        <end position="342"/>
    </location>
</feature>
<dbReference type="PANTHER" id="PTHR43784">
    <property type="entry name" value="GDSL-LIKE LIPASE/ACYLHYDROLASE, PUTATIVE (AFU_ORTHOLOGUE AFUA_2G00820)-RELATED"/>
    <property type="match status" value="1"/>
</dbReference>
<dbReference type="PANTHER" id="PTHR43784:SF2">
    <property type="entry name" value="GDSL-LIKE LIPASE_ACYLHYDROLASE, PUTATIVE (AFU_ORTHOLOGUE AFUA_2G00820)-RELATED"/>
    <property type="match status" value="1"/>
</dbReference>
<dbReference type="AlphaFoldDB" id="A0A0R1XKI7"/>
<dbReference type="SUPFAM" id="SSF52266">
    <property type="entry name" value="SGNH hydrolase"/>
    <property type="match status" value="1"/>
</dbReference>
<dbReference type="InterPro" id="IPR036514">
    <property type="entry name" value="SGNH_hydro_sf"/>
</dbReference>
<dbReference type="RefSeq" id="WP_027829151.1">
    <property type="nucleotide sequence ID" value="NZ_AUEH01000042.1"/>
</dbReference>
<comment type="caution">
    <text evidence="2">The sequence shown here is derived from an EMBL/GenBank/DDBJ whole genome shotgun (WGS) entry which is preliminary data.</text>
</comment>
<dbReference type="EMBL" id="AZFW01000023">
    <property type="protein sequence ID" value="KRM28868.1"/>
    <property type="molecule type" value="Genomic_DNA"/>
</dbReference>
<dbReference type="PATRIC" id="fig|1122147.4.peg.1480"/>
<accession>A0A0R1XKI7</accession>
<dbReference type="Gene3D" id="3.40.50.1110">
    <property type="entry name" value="SGNH hydrolase"/>
    <property type="match status" value="1"/>
</dbReference>
<dbReference type="OrthoDB" id="1828825at2"/>
<proteinExistence type="predicted"/>
<dbReference type="Pfam" id="PF13472">
    <property type="entry name" value="Lipase_GDSL_2"/>
    <property type="match status" value="1"/>
</dbReference>
<name>A0A0R1XKI7_9LACO</name>
<dbReference type="eggNOG" id="COG2755">
    <property type="taxonomic scope" value="Bacteria"/>
</dbReference>
<dbReference type="InterPro" id="IPR053140">
    <property type="entry name" value="GDSL_Rv0518-like"/>
</dbReference>